<sequence length="139" mass="15555">MNNNKDGGFSLLAAYIGVFGTPQNRTSSQIAMTAPVITKAEKDTISMQFILPEEYASNEEAPGPVDERVRVVEEGERRYGVVGFSGVASEEEVERKVRVLKGWLERDGFKVVGEFVLARFNPPWTLPMFRTNEVMIPVE</sequence>
<dbReference type="Pfam" id="PF04832">
    <property type="entry name" value="SOUL"/>
    <property type="match status" value="1"/>
</dbReference>
<dbReference type="InterPro" id="IPR011256">
    <property type="entry name" value="Reg_factor_effector_dom_sf"/>
</dbReference>
<evidence type="ECO:0008006" key="4">
    <source>
        <dbReference type="Google" id="ProtNLM"/>
    </source>
</evidence>
<dbReference type="Proteomes" id="UP001454036">
    <property type="component" value="Unassembled WGS sequence"/>
</dbReference>
<organism evidence="2 3">
    <name type="scientific">Lithospermum erythrorhizon</name>
    <name type="common">Purple gromwell</name>
    <name type="synonym">Lithospermum officinale var. erythrorhizon</name>
    <dbReference type="NCBI Taxonomy" id="34254"/>
    <lineage>
        <taxon>Eukaryota</taxon>
        <taxon>Viridiplantae</taxon>
        <taxon>Streptophyta</taxon>
        <taxon>Embryophyta</taxon>
        <taxon>Tracheophyta</taxon>
        <taxon>Spermatophyta</taxon>
        <taxon>Magnoliopsida</taxon>
        <taxon>eudicotyledons</taxon>
        <taxon>Gunneridae</taxon>
        <taxon>Pentapetalae</taxon>
        <taxon>asterids</taxon>
        <taxon>lamiids</taxon>
        <taxon>Boraginales</taxon>
        <taxon>Boraginaceae</taxon>
        <taxon>Boraginoideae</taxon>
        <taxon>Lithospermeae</taxon>
        <taxon>Lithospermum</taxon>
    </lineage>
</organism>
<dbReference type="Gene3D" id="3.20.80.10">
    <property type="entry name" value="Regulatory factor, effector binding domain"/>
    <property type="match status" value="1"/>
</dbReference>
<dbReference type="FunFam" id="3.20.80.10:FF:000013">
    <property type="entry name" value="Soul heme-binding family protein"/>
    <property type="match status" value="1"/>
</dbReference>
<dbReference type="AlphaFoldDB" id="A0AAV3R632"/>
<comment type="caution">
    <text evidence="2">The sequence shown here is derived from an EMBL/GenBank/DDBJ whole genome shotgun (WGS) entry which is preliminary data.</text>
</comment>
<dbReference type="InterPro" id="IPR006917">
    <property type="entry name" value="SOUL_heme-bd"/>
</dbReference>
<comment type="similarity">
    <text evidence="1">Belongs to the HEBP family.</text>
</comment>
<reference evidence="2 3" key="1">
    <citation type="submission" date="2024-01" db="EMBL/GenBank/DDBJ databases">
        <title>The complete chloroplast genome sequence of Lithospermum erythrorhizon: insights into the phylogenetic relationship among Boraginaceae species and the maternal lineages of purple gromwells.</title>
        <authorList>
            <person name="Okada T."/>
            <person name="Watanabe K."/>
        </authorList>
    </citation>
    <scope>NUCLEOTIDE SEQUENCE [LARGE SCALE GENOMIC DNA]</scope>
</reference>
<dbReference type="EMBL" id="BAABME010025275">
    <property type="protein sequence ID" value="GAA0171824.1"/>
    <property type="molecule type" value="Genomic_DNA"/>
</dbReference>
<proteinExistence type="inferred from homology"/>
<name>A0AAV3R632_LITER</name>
<keyword evidence="3" id="KW-1185">Reference proteome</keyword>
<gene>
    <name evidence="2" type="ORF">LIER_41229</name>
</gene>
<dbReference type="SUPFAM" id="SSF55136">
    <property type="entry name" value="Probable bacterial effector-binding domain"/>
    <property type="match status" value="1"/>
</dbReference>
<evidence type="ECO:0000313" key="2">
    <source>
        <dbReference type="EMBL" id="GAA0171824.1"/>
    </source>
</evidence>
<accession>A0AAV3R632</accession>
<dbReference type="PANTHER" id="PTHR11220">
    <property type="entry name" value="HEME-BINDING PROTEIN-RELATED"/>
    <property type="match status" value="1"/>
</dbReference>
<evidence type="ECO:0000313" key="3">
    <source>
        <dbReference type="Proteomes" id="UP001454036"/>
    </source>
</evidence>
<evidence type="ECO:0000256" key="1">
    <source>
        <dbReference type="ARBA" id="ARBA00009817"/>
    </source>
</evidence>
<dbReference type="PANTHER" id="PTHR11220:SF58">
    <property type="entry name" value="SOUL HEME-BINDING FAMILY PROTEIN"/>
    <property type="match status" value="1"/>
</dbReference>
<protein>
    <recommendedName>
        <fullName evidence="4">SOUL heme-binding protein</fullName>
    </recommendedName>
</protein>